<dbReference type="InterPro" id="IPR016032">
    <property type="entry name" value="Sig_transdc_resp-reg_C-effctor"/>
</dbReference>
<dbReference type="Proteomes" id="UP001063368">
    <property type="component" value="Chromosome"/>
</dbReference>
<evidence type="ECO:0000256" key="1">
    <source>
        <dbReference type="ARBA" id="ARBA00022553"/>
    </source>
</evidence>
<evidence type="ECO:0000256" key="3">
    <source>
        <dbReference type="ARBA" id="ARBA00023125"/>
    </source>
</evidence>
<dbReference type="PROSITE" id="PS50043">
    <property type="entry name" value="HTH_LUXR_2"/>
    <property type="match status" value="1"/>
</dbReference>
<dbReference type="InterPro" id="IPR058245">
    <property type="entry name" value="NreC/VraR/RcsB-like_REC"/>
</dbReference>
<feature type="domain" description="Response regulatory" evidence="8">
    <location>
        <begin position="6"/>
        <end position="121"/>
    </location>
</feature>
<dbReference type="PROSITE" id="PS00622">
    <property type="entry name" value="HTH_LUXR_1"/>
    <property type="match status" value="1"/>
</dbReference>
<sequence length="228" mass="23751">MSTNIRVLLADDHAAIRLGMRMVLETEPGFEVVGEAADGATAVRMARALGPDVVLMDLRMPVVDGVQATEQIAAAGLAKVVALTTFDHDSYLFGVLSAGASGFLLKTAEPSEITAALRRVHDGGTVIAPEVTGRLVDAFVSGRAASSADTSSGTDGNQASAQPAPETELTAREEEVLHCLAEGLSNVRIARKLGISETTVKTHVSRVLAKLGVESRLQAALAARVRTP</sequence>
<gene>
    <name evidence="9" type="ORF">N9A08_04530</name>
</gene>
<organism evidence="9 10">
    <name type="scientific">Arthrobacter koreensis</name>
    <dbReference type="NCBI Taxonomy" id="199136"/>
    <lineage>
        <taxon>Bacteria</taxon>
        <taxon>Bacillati</taxon>
        <taxon>Actinomycetota</taxon>
        <taxon>Actinomycetes</taxon>
        <taxon>Micrococcales</taxon>
        <taxon>Micrococcaceae</taxon>
        <taxon>Arthrobacter</taxon>
    </lineage>
</organism>
<feature type="modified residue" description="4-aspartylphosphate" evidence="5">
    <location>
        <position position="57"/>
    </location>
</feature>
<keyword evidence="2" id="KW-0805">Transcription regulation</keyword>
<evidence type="ECO:0000313" key="9">
    <source>
        <dbReference type="EMBL" id="UYB36944.1"/>
    </source>
</evidence>
<feature type="region of interest" description="Disordered" evidence="6">
    <location>
        <begin position="146"/>
        <end position="168"/>
    </location>
</feature>
<dbReference type="CDD" id="cd06170">
    <property type="entry name" value="LuxR_C_like"/>
    <property type="match status" value="1"/>
</dbReference>
<dbReference type="SMART" id="SM00448">
    <property type="entry name" value="REC"/>
    <property type="match status" value="1"/>
</dbReference>
<keyword evidence="10" id="KW-1185">Reference proteome</keyword>
<accession>A0ABY6FW62</accession>
<dbReference type="InterPro" id="IPR039420">
    <property type="entry name" value="WalR-like"/>
</dbReference>
<keyword evidence="3" id="KW-0238">DNA-binding</keyword>
<evidence type="ECO:0000259" key="8">
    <source>
        <dbReference type="PROSITE" id="PS50110"/>
    </source>
</evidence>
<dbReference type="RefSeq" id="WP_263128530.1">
    <property type="nucleotide sequence ID" value="NZ_CP106856.1"/>
</dbReference>
<evidence type="ECO:0000256" key="5">
    <source>
        <dbReference type="PROSITE-ProRule" id="PRU00169"/>
    </source>
</evidence>
<protein>
    <submittedName>
        <fullName evidence="9">Response regulator transcription factor</fullName>
    </submittedName>
</protein>
<dbReference type="SMART" id="SM00421">
    <property type="entry name" value="HTH_LUXR"/>
    <property type="match status" value="1"/>
</dbReference>
<evidence type="ECO:0000256" key="6">
    <source>
        <dbReference type="SAM" id="MobiDB-lite"/>
    </source>
</evidence>
<dbReference type="InterPro" id="IPR011006">
    <property type="entry name" value="CheY-like_superfamily"/>
</dbReference>
<dbReference type="SUPFAM" id="SSF46894">
    <property type="entry name" value="C-terminal effector domain of the bipartite response regulators"/>
    <property type="match status" value="1"/>
</dbReference>
<dbReference type="EMBL" id="CP106856">
    <property type="protein sequence ID" value="UYB36944.1"/>
    <property type="molecule type" value="Genomic_DNA"/>
</dbReference>
<reference evidence="9" key="1">
    <citation type="submission" date="2022-09" db="EMBL/GenBank/DDBJ databases">
        <authorList>
            <person name="Li D."/>
            <person name="Cheng J."/>
            <person name="Li Y."/>
        </authorList>
    </citation>
    <scope>NUCLEOTIDE SEQUENCE</scope>
    <source>
        <strain evidence="9">DL</strain>
    </source>
</reference>
<feature type="compositionally biased region" description="Low complexity" evidence="6">
    <location>
        <begin position="146"/>
        <end position="156"/>
    </location>
</feature>
<dbReference type="SUPFAM" id="SSF52172">
    <property type="entry name" value="CheY-like"/>
    <property type="match status" value="1"/>
</dbReference>
<keyword evidence="1 5" id="KW-0597">Phosphoprotein</keyword>
<evidence type="ECO:0000259" key="7">
    <source>
        <dbReference type="PROSITE" id="PS50043"/>
    </source>
</evidence>
<name>A0ABY6FW62_9MICC</name>
<dbReference type="Pfam" id="PF00196">
    <property type="entry name" value="GerE"/>
    <property type="match status" value="1"/>
</dbReference>
<dbReference type="InterPro" id="IPR000792">
    <property type="entry name" value="Tscrpt_reg_LuxR_C"/>
</dbReference>
<proteinExistence type="predicted"/>
<dbReference type="Pfam" id="PF00072">
    <property type="entry name" value="Response_reg"/>
    <property type="match status" value="1"/>
</dbReference>
<dbReference type="PRINTS" id="PR00038">
    <property type="entry name" value="HTHLUXR"/>
</dbReference>
<evidence type="ECO:0000256" key="4">
    <source>
        <dbReference type="ARBA" id="ARBA00023163"/>
    </source>
</evidence>
<dbReference type="CDD" id="cd17535">
    <property type="entry name" value="REC_NarL-like"/>
    <property type="match status" value="1"/>
</dbReference>
<evidence type="ECO:0000256" key="2">
    <source>
        <dbReference type="ARBA" id="ARBA00023015"/>
    </source>
</evidence>
<dbReference type="PANTHER" id="PTHR43214:SF24">
    <property type="entry name" value="TRANSCRIPTIONAL REGULATORY PROTEIN NARL-RELATED"/>
    <property type="match status" value="1"/>
</dbReference>
<dbReference type="InterPro" id="IPR001789">
    <property type="entry name" value="Sig_transdc_resp-reg_receiver"/>
</dbReference>
<feature type="domain" description="HTH luxR-type" evidence="7">
    <location>
        <begin position="162"/>
        <end position="227"/>
    </location>
</feature>
<dbReference type="PROSITE" id="PS50110">
    <property type="entry name" value="RESPONSE_REGULATORY"/>
    <property type="match status" value="1"/>
</dbReference>
<dbReference type="Gene3D" id="3.40.50.2300">
    <property type="match status" value="1"/>
</dbReference>
<keyword evidence="4" id="KW-0804">Transcription</keyword>
<evidence type="ECO:0000313" key="10">
    <source>
        <dbReference type="Proteomes" id="UP001063368"/>
    </source>
</evidence>
<dbReference type="PANTHER" id="PTHR43214">
    <property type="entry name" value="TWO-COMPONENT RESPONSE REGULATOR"/>
    <property type="match status" value="1"/>
</dbReference>